<evidence type="ECO:0000259" key="3">
    <source>
        <dbReference type="PROSITE" id="PS50103"/>
    </source>
</evidence>
<keyword evidence="1" id="KW-0863">Zinc-finger</keyword>
<dbReference type="InterPro" id="IPR051144">
    <property type="entry name" value="Formin_homology_domain"/>
</dbReference>
<feature type="region of interest" description="Disordered" evidence="2">
    <location>
        <begin position="1"/>
        <end position="254"/>
    </location>
</feature>
<keyword evidence="1" id="KW-0479">Metal-binding</keyword>
<feature type="compositionally biased region" description="Basic and acidic residues" evidence="2">
    <location>
        <begin position="672"/>
        <end position="684"/>
    </location>
</feature>
<name>A0AAN8WYW1_HALRR</name>
<evidence type="ECO:0000256" key="2">
    <source>
        <dbReference type="SAM" id="MobiDB-lite"/>
    </source>
</evidence>
<dbReference type="PANTHER" id="PTHR45733">
    <property type="entry name" value="FORMIN-J"/>
    <property type="match status" value="1"/>
</dbReference>
<feature type="compositionally biased region" description="Polar residues" evidence="2">
    <location>
        <begin position="588"/>
        <end position="608"/>
    </location>
</feature>
<feature type="region of interest" description="Disordered" evidence="2">
    <location>
        <begin position="2083"/>
        <end position="2142"/>
    </location>
</feature>
<feature type="compositionally biased region" description="Polar residues" evidence="2">
    <location>
        <begin position="435"/>
        <end position="444"/>
    </location>
</feature>
<dbReference type="GO" id="GO:0008270">
    <property type="term" value="F:zinc ion binding"/>
    <property type="evidence" value="ECO:0007669"/>
    <property type="project" value="UniProtKB-KW"/>
</dbReference>
<dbReference type="Proteomes" id="UP001381693">
    <property type="component" value="Unassembled WGS sequence"/>
</dbReference>
<feature type="zinc finger region" description="C3H1-type" evidence="1">
    <location>
        <begin position="1845"/>
        <end position="1873"/>
    </location>
</feature>
<protein>
    <recommendedName>
        <fullName evidence="3">C3H1-type domain-containing protein</fullName>
    </recommendedName>
</protein>
<feature type="compositionally biased region" description="Basic and acidic residues" evidence="2">
    <location>
        <begin position="390"/>
        <end position="406"/>
    </location>
</feature>
<gene>
    <name evidence="4" type="ORF">SK128_002181</name>
</gene>
<feature type="compositionally biased region" description="Basic and acidic residues" evidence="2">
    <location>
        <begin position="2344"/>
        <end position="2358"/>
    </location>
</feature>
<feature type="compositionally biased region" description="Basic residues" evidence="2">
    <location>
        <begin position="133"/>
        <end position="143"/>
    </location>
</feature>
<dbReference type="InterPro" id="IPR035979">
    <property type="entry name" value="RBD_domain_sf"/>
</dbReference>
<feature type="compositionally biased region" description="Pro residues" evidence="2">
    <location>
        <begin position="1504"/>
        <end position="1517"/>
    </location>
</feature>
<feature type="domain" description="C3H1-type" evidence="3">
    <location>
        <begin position="1845"/>
        <end position="1873"/>
    </location>
</feature>
<feature type="region of interest" description="Disordered" evidence="2">
    <location>
        <begin position="1477"/>
        <end position="1533"/>
    </location>
</feature>
<feature type="compositionally biased region" description="Basic and acidic residues" evidence="2">
    <location>
        <begin position="214"/>
        <end position="223"/>
    </location>
</feature>
<feature type="compositionally biased region" description="Polar residues" evidence="2">
    <location>
        <begin position="101"/>
        <end position="116"/>
    </location>
</feature>
<feature type="compositionally biased region" description="Basic and acidic residues" evidence="2">
    <location>
        <begin position="2118"/>
        <end position="2142"/>
    </location>
</feature>
<feature type="compositionally biased region" description="Basic and acidic residues" evidence="2">
    <location>
        <begin position="724"/>
        <end position="733"/>
    </location>
</feature>
<keyword evidence="1" id="KW-0862">Zinc</keyword>
<sequence length="2563" mass="290140">MPPKQSRKAQAAKSGKASSPSKKTNNKKSTTAQSKEDEKVPSEPRLKKVSTTDLLKRVCVTKIKQSPQKKSPQKAKPVPRGTKAVVAKKPPASKNGKANKKSQVNARFASQKQSTDAGGDEIVAKDNETSQPKAKRTQKKKANAKQDVNAKCKNKAKTGKTKGPSKTDLSMIPESSSPKSKEPLKDVKSKKKVSDTSPATPKGAQEKYAPTKSLLKDDEKVELKTSLLDEDVESERDMALPPTNLQDVKSENNTDFEKSVYESDLSDEVERTNSKEETVYGLHMHKLKEFKIMLRKVNEVDFEGRGKVSIQEDALENTKVKLTEETTDLDKGKVEIENADDIKTAALISTETGDEVKASDSITDTKMFVGDVEETDKECYKLEKEEKMCQEAETQREEALEDVKMEVEDEKEVSEVEAISDNSNSELVSKETELSDNSNASMSSTDEDQTSTINKEEQTLKMSDELKCDDYDNNDNISHGDDDKSPKLSSPSPNVEESKDIGEGSSEEFEGFACATGKKTLEMLVDARNTITAQAETTDDDSKTFGTSDDYSESAGDMDEVHKNDESLESEQIYDENAKNTSRDNETSDAGSDDNSSACGGNDTITRSNLRKSHDGKSEEEEDVKEKNITKNPKPGSASKKSSHTPDEIGGFQDAKRKSVQKSKQSKKSRGKIIECMDLEKMDSSESDNAERLTQISEVSSKEPGAEAGMKRPDDSEVGDDLEESRKTYKSDENSVKRKVSVDILLKHKAKGTIALQPETIKTGKKLGRKTRWDDSRKLEECFTGSLSGENVASVRNAEEGNADTSNNDRDALWKSKDIRKDIERPTSSMELASDENFDSLVILTDQFLNESLENLRFSQGPNVIKWELASDENFDSVMMLTDQFLNNSLENLRFSEDPNMHIVVEQDLTPDTLVSVVFRNKYRFSNKALWMLASGIFNVAESDTHPECSECHRPLERLRIVGDSYPSVEEIAEDVQRMVEMIQPVCKNVQDILGSEGLFVLCPPVPISVVLEEAYSAHHYIHGACKKHFTFCIDSETMSSLHITYNLFCDIWTQYACEQIKPWLPIHLFENYKWSVRGKNITAIRNPNKFSPYSLTAWETMMKSVAEMVTSMPFPKSVVPVNIGFKEKPLFDNVVIMGNIKCLDYLKELTTGLPVSFVDLYINFSEDSIETLKEEQTKWPPKTLCLIISGISSITELFPCGPKCFKASCDDSLPIFIPKNHEEGDPSFSEKSIAEMADTVARRAFDFAQNAMDYLKEGCGLFLAPIMPIQAVWGEKNSKFSHESIHKIVESLSVPVLGASPNIWQNCAEEFENKWLELTVENLERGSKVYTLYEKYKARKEDVIQFIQDADVEKTDSDYKKFWSKTVNMIVRDFLKMNEDEDILQLEVRPSDYRDIINFAKTRYAVKNNQDRNMGDSLGGWQQWSFKGQQQQQQQQIQQHSYDGSSFPYQSPDASVYGSYGPGNWMMGQNTWCPPGTPPPWGAGPPPPWGAWQPAQQNMWGSRPPPPPPPTVPPPQDAASASSSPWNIGPPPPVWVTVPPPGIDVRNQSAVLQESTSSQETKSEEASVKTGTNIMVQNICTEMKRMAANGLLSLFGELTYLKWPLDHLNKPAKFLMACYNERDDAERCVRILNHVKPFGRDSEAKLVSGSNNKEEIGKLIDTDVKYVQLVQDQLKKTRDKNVLGFHDNSDRVVVSNISSLLTGRLINDIFLGLRATRNFKNLDLSVISSEEEHHFFVCGNVANILMMDGYRFPDKKLSVRLLGPNENKIITESEMEAGKAAIESVMKKYVDAIAEATANKYISKKEVNIYTFKTVRCQNEKSCKNTCHDYHVWKDRRRCPILFKYSDEMCSRLDSNGKCPAKDKCSKAHSPLEVPFHLKNFRAHICQGTKKRGNCDKNNKICAFMHPGTTEVFFDRQWRDLIVEGLDKTVTYFVGAIMNLFKVSKQNCVRVLLITPASEMVTLLVKSMEALAFSCDQEIQALPEDGRAKKATILVGTPQAVVNWMVEEKKRENVNIDRLKALIIDDGPGVASYIERHGFNFLIEFAKIKDLNKVVTTERITRQATMAFERMRILTDYKKIYAKGGNDNRNRSKSPPAKRRSSSPSWKRRASPSSPTRKTDKHSSRGHSSRYEDDRHRDDRGRERFKYDASFEEEVGFQHDMEFADQLRQERERQQAEVYREQDLLLKQQERLAEQIRMNEAIAHKQQMQRQQEMMLEQERLDKERQEKEAKDRKYEAFIAAKEHLKHEHERERKLYFDVPEAHPEYEEKYRVFLDQYRSHYPGRNDPDHCHKLWMLFWKELVSSMLETAYKKKGEMLESDFMSSRGQFETEMQPSSSLKRKSHFEESESSKYPRVETYEQPPMPQTSTYPHKSGHAGGATSYAHPPTVTPPFHTTQESSCAIPEAVSALSEVCDMLGELSPALRLVLHKIRESNMDQNETAQIFSNYNNAMVFKMALNKLNELSEKYPSPDRERLALASYHISQMLQLASSKPPVMPKKPYHGLDIQKVASATLNKDPSFIIQFITNALMYEGITNPSQDDISDIFITISNTHYRMNHDGKN</sequence>
<feature type="compositionally biased region" description="Basic and acidic residues" evidence="2">
    <location>
        <begin position="454"/>
        <end position="470"/>
    </location>
</feature>
<feature type="region of interest" description="Disordered" evidence="2">
    <location>
        <begin position="533"/>
        <end position="733"/>
    </location>
</feature>
<organism evidence="4 5">
    <name type="scientific">Halocaridina rubra</name>
    <name type="common">Hawaiian red shrimp</name>
    <dbReference type="NCBI Taxonomy" id="373956"/>
    <lineage>
        <taxon>Eukaryota</taxon>
        <taxon>Metazoa</taxon>
        <taxon>Ecdysozoa</taxon>
        <taxon>Arthropoda</taxon>
        <taxon>Crustacea</taxon>
        <taxon>Multicrustacea</taxon>
        <taxon>Malacostraca</taxon>
        <taxon>Eumalacostraca</taxon>
        <taxon>Eucarida</taxon>
        <taxon>Decapoda</taxon>
        <taxon>Pleocyemata</taxon>
        <taxon>Caridea</taxon>
        <taxon>Atyoidea</taxon>
        <taxon>Atyidae</taxon>
        <taxon>Halocaridina</taxon>
    </lineage>
</organism>
<reference evidence="4 5" key="1">
    <citation type="submission" date="2023-11" db="EMBL/GenBank/DDBJ databases">
        <title>Halocaridina rubra genome assembly.</title>
        <authorList>
            <person name="Smith C."/>
        </authorList>
    </citation>
    <scope>NUCLEOTIDE SEQUENCE [LARGE SCALE GENOMIC DNA]</scope>
    <source>
        <strain evidence="4">EP-1</strain>
        <tissue evidence="4">Whole</tissue>
    </source>
</reference>
<feature type="compositionally biased region" description="Low complexity" evidence="2">
    <location>
        <begin position="83"/>
        <end position="92"/>
    </location>
</feature>
<feature type="compositionally biased region" description="Polar residues" evidence="2">
    <location>
        <begin position="2326"/>
        <end position="2338"/>
    </location>
</feature>
<dbReference type="InterPro" id="IPR000571">
    <property type="entry name" value="Znf_CCCH"/>
</dbReference>
<feature type="compositionally biased region" description="Low complexity" evidence="2">
    <location>
        <begin position="1430"/>
        <end position="1440"/>
    </location>
</feature>
<feature type="compositionally biased region" description="Pro residues" evidence="2">
    <location>
        <begin position="1477"/>
        <end position="1490"/>
    </location>
</feature>
<feature type="compositionally biased region" description="Low complexity" evidence="2">
    <location>
        <begin position="8"/>
        <end position="33"/>
    </location>
</feature>
<feature type="compositionally biased region" description="Basic and acidic residues" evidence="2">
    <location>
        <begin position="34"/>
        <end position="46"/>
    </location>
</feature>
<keyword evidence="5" id="KW-1185">Reference proteome</keyword>
<dbReference type="EMBL" id="JAXCGZ010013274">
    <property type="protein sequence ID" value="KAK7073016.1"/>
    <property type="molecule type" value="Genomic_DNA"/>
</dbReference>
<evidence type="ECO:0000313" key="5">
    <source>
        <dbReference type="Proteomes" id="UP001381693"/>
    </source>
</evidence>
<proteinExistence type="predicted"/>
<evidence type="ECO:0000256" key="1">
    <source>
        <dbReference type="PROSITE-ProRule" id="PRU00723"/>
    </source>
</evidence>
<dbReference type="GO" id="GO:0003676">
    <property type="term" value="F:nucleic acid binding"/>
    <property type="evidence" value="ECO:0007669"/>
    <property type="project" value="InterPro"/>
</dbReference>
<feature type="compositionally biased region" description="Basic and acidic residues" evidence="2">
    <location>
        <begin position="700"/>
        <end position="715"/>
    </location>
</feature>
<feature type="region of interest" description="Disordered" evidence="2">
    <location>
        <begin position="390"/>
        <end position="508"/>
    </location>
</feature>
<feature type="region of interest" description="Disordered" evidence="2">
    <location>
        <begin position="2326"/>
        <end position="2383"/>
    </location>
</feature>
<accession>A0AAN8WYW1</accession>
<feature type="region of interest" description="Disordered" evidence="2">
    <location>
        <begin position="1417"/>
        <end position="1449"/>
    </location>
</feature>
<dbReference type="SUPFAM" id="SSF54928">
    <property type="entry name" value="RNA-binding domain, RBD"/>
    <property type="match status" value="1"/>
</dbReference>
<dbReference type="Gene3D" id="3.40.50.300">
    <property type="entry name" value="P-loop containing nucleotide triphosphate hydrolases"/>
    <property type="match status" value="1"/>
</dbReference>
<feature type="compositionally biased region" description="Basic and acidic residues" evidence="2">
    <location>
        <begin position="576"/>
        <end position="586"/>
    </location>
</feature>
<feature type="compositionally biased region" description="Basic residues" evidence="2">
    <location>
        <begin position="658"/>
        <end position="671"/>
    </location>
</feature>
<comment type="caution">
    <text evidence="4">The sequence shown here is derived from an EMBL/GenBank/DDBJ whole genome shotgun (WGS) entry which is preliminary data.</text>
</comment>
<dbReference type="PROSITE" id="PS50103">
    <property type="entry name" value="ZF_C3H1"/>
    <property type="match status" value="1"/>
</dbReference>
<evidence type="ECO:0000313" key="4">
    <source>
        <dbReference type="EMBL" id="KAK7073016.1"/>
    </source>
</evidence>
<feature type="compositionally biased region" description="Basic residues" evidence="2">
    <location>
        <begin position="2097"/>
        <end position="2111"/>
    </location>
</feature>
<feature type="compositionally biased region" description="Low complexity" evidence="2">
    <location>
        <begin position="62"/>
        <end position="76"/>
    </location>
</feature>
<dbReference type="InterPro" id="IPR027417">
    <property type="entry name" value="P-loop_NTPase"/>
</dbReference>